<protein>
    <submittedName>
        <fullName evidence="6">Crp/Fnr family transcriptional regulator</fullName>
    </submittedName>
</protein>
<evidence type="ECO:0000256" key="2">
    <source>
        <dbReference type="ARBA" id="ARBA00023125"/>
    </source>
</evidence>
<dbReference type="GO" id="GO:0006355">
    <property type="term" value="P:regulation of DNA-templated transcription"/>
    <property type="evidence" value="ECO:0007669"/>
    <property type="project" value="InterPro"/>
</dbReference>
<dbReference type="Proteomes" id="UP000824108">
    <property type="component" value="Unassembled WGS sequence"/>
</dbReference>
<dbReference type="Gene3D" id="2.60.120.10">
    <property type="entry name" value="Jelly Rolls"/>
    <property type="match status" value="1"/>
</dbReference>
<dbReference type="InterPro" id="IPR012318">
    <property type="entry name" value="HTH_CRP"/>
</dbReference>
<dbReference type="PROSITE" id="PS50042">
    <property type="entry name" value="CNMP_BINDING_3"/>
    <property type="match status" value="1"/>
</dbReference>
<dbReference type="InterPro" id="IPR036390">
    <property type="entry name" value="WH_DNA-bd_sf"/>
</dbReference>
<dbReference type="InterPro" id="IPR018490">
    <property type="entry name" value="cNMP-bd_dom_sf"/>
</dbReference>
<dbReference type="SUPFAM" id="SSF46785">
    <property type="entry name" value="Winged helix' DNA-binding domain"/>
    <property type="match status" value="1"/>
</dbReference>
<accession>A0A9D2KCL1</accession>
<dbReference type="EMBL" id="DXAV01000050">
    <property type="protein sequence ID" value="HIZ91639.1"/>
    <property type="molecule type" value="Genomic_DNA"/>
</dbReference>
<organism evidence="6 7">
    <name type="scientific">Candidatus Bacteroides merdavium</name>
    <dbReference type="NCBI Taxonomy" id="2838472"/>
    <lineage>
        <taxon>Bacteria</taxon>
        <taxon>Pseudomonadati</taxon>
        <taxon>Bacteroidota</taxon>
        <taxon>Bacteroidia</taxon>
        <taxon>Bacteroidales</taxon>
        <taxon>Bacteroidaceae</taxon>
        <taxon>Bacteroides</taxon>
    </lineage>
</organism>
<gene>
    <name evidence="6" type="ORF">H9807_05925</name>
</gene>
<reference evidence="6" key="1">
    <citation type="journal article" date="2021" name="PeerJ">
        <title>Extensive microbial diversity within the chicken gut microbiome revealed by metagenomics and culture.</title>
        <authorList>
            <person name="Gilroy R."/>
            <person name="Ravi A."/>
            <person name="Getino M."/>
            <person name="Pursley I."/>
            <person name="Horton D.L."/>
            <person name="Alikhan N.F."/>
            <person name="Baker D."/>
            <person name="Gharbi K."/>
            <person name="Hall N."/>
            <person name="Watson M."/>
            <person name="Adriaenssens E.M."/>
            <person name="Foster-Nyarko E."/>
            <person name="Jarju S."/>
            <person name="Secka A."/>
            <person name="Antonio M."/>
            <person name="Oren A."/>
            <person name="Chaudhuri R.R."/>
            <person name="La Ragione R."/>
            <person name="Hildebrand F."/>
            <person name="Pallen M.J."/>
        </authorList>
    </citation>
    <scope>NUCLEOTIDE SEQUENCE</scope>
    <source>
        <strain evidence="6">CHK118-2852</strain>
    </source>
</reference>
<sequence>MNTIFDTLLQLPLFQGLAMEDFTCILEKVKLHFAKQKAGEILAQDGMPCDRLIFILNGNIAMTTTSVDSRYSLTEYFEAPYLIESQSLFGLYTTYSAKYTATTLVNSISIDKTSILNELLKYDIFRLNYLNMVSSQLQILSKSIWSPMPDKVEARICYFIRTHLKRIQGTKSLKIKMEDLATIVNDTRNGVSKALNGMQDKGLLELHRGEIVIPAAEKLFA</sequence>
<evidence type="ECO:0000256" key="3">
    <source>
        <dbReference type="ARBA" id="ARBA00023163"/>
    </source>
</evidence>
<feature type="domain" description="Cyclic nucleotide-binding" evidence="4">
    <location>
        <begin position="13"/>
        <end position="115"/>
    </location>
</feature>
<dbReference type="AlphaFoldDB" id="A0A9D2KCL1"/>
<dbReference type="GO" id="GO:0003677">
    <property type="term" value="F:DNA binding"/>
    <property type="evidence" value="ECO:0007669"/>
    <property type="project" value="UniProtKB-KW"/>
</dbReference>
<evidence type="ECO:0000259" key="4">
    <source>
        <dbReference type="PROSITE" id="PS50042"/>
    </source>
</evidence>
<dbReference type="Pfam" id="PF13545">
    <property type="entry name" value="HTH_Crp_2"/>
    <property type="match status" value="1"/>
</dbReference>
<evidence type="ECO:0000313" key="6">
    <source>
        <dbReference type="EMBL" id="HIZ91639.1"/>
    </source>
</evidence>
<name>A0A9D2KCL1_9BACE</name>
<dbReference type="Pfam" id="PF00027">
    <property type="entry name" value="cNMP_binding"/>
    <property type="match status" value="1"/>
</dbReference>
<dbReference type="InterPro" id="IPR000595">
    <property type="entry name" value="cNMP-bd_dom"/>
</dbReference>
<keyword evidence="1" id="KW-0805">Transcription regulation</keyword>
<evidence type="ECO:0000256" key="1">
    <source>
        <dbReference type="ARBA" id="ARBA00023015"/>
    </source>
</evidence>
<evidence type="ECO:0000313" key="7">
    <source>
        <dbReference type="Proteomes" id="UP000824108"/>
    </source>
</evidence>
<keyword evidence="2" id="KW-0238">DNA-binding</keyword>
<feature type="domain" description="HTH crp-type" evidence="5">
    <location>
        <begin position="150"/>
        <end position="217"/>
    </location>
</feature>
<dbReference type="InterPro" id="IPR014710">
    <property type="entry name" value="RmlC-like_jellyroll"/>
</dbReference>
<proteinExistence type="predicted"/>
<dbReference type="SUPFAM" id="SSF51206">
    <property type="entry name" value="cAMP-binding domain-like"/>
    <property type="match status" value="1"/>
</dbReference>
<reference evidence="6" key="2">
    <citation type="submission" date="2021-04" db="EMBL/GenBank/DDBJ databases">
        <authorList>
            <person name="Gilroy R."/>
        </authorList>
    </citation>
    <scope>NUCLEOTIDE SEQUENCE</scope>
    <source>
        <strain evidence="6">CHK118-2852</strain>
    </source>
</reference>
<comment type="caution">
    <text evidence="6">The sequence shown here is derived from an EMBL/GenBank/DDBJ whole genome shotgun (WGS) entry which is preliminary data.</text>
</comment>
<dbReference type="CDD" id="cd00038">
    <property type="entry name" value="CAP_ED"/>
    <property type="match status" value="1"/>
</dbReference>
<evidence type="ECO:0000259" key="5">
    <source>
        <dbReference type="PROSITE" id="PS51063"/>
    </source>
</evidence>
<keyword evidence="3" id="KW-0804">Transcription</keyword>
<dbReference type="PROSITE" id="PS51063">
    <property type="entry name" value="HTH_CRP_2"/>
    <property type="match status" value="1"/>
</dbReference>